<reference evidence="2" key="1">
    <citation type="journal article" date="2020" name="bioRxiv">
        <title>Comparative genomics of Chlamydomonas.</title>
        <authorList>
            <person name="Craig R.J."/>
            <person name="Hasan A.R."/>
            <person name="Ness R.W."/>
            <person name="Keightley P.D."/>
        </authorList>
    </citation>
    <scope>NUCLEOTIDE SEQUENCE</scope>
    <source>
        <strain evidence="2">SAG 7.73</strain>
    </source>
</reference>
<sequence length="342" mass="36427">MQYGPGHSAQVWREYIPQAEVWFGEYDYECVQHYKSDLEAMGLAGIVTGDQADIPTLESWVATTGGGFDLIVDDGGHTNMQLYNSFAVLFTRALKPGGLYVMEDIMTCRTPSYRDGDGQHVTLDIIKDWMDDLVMSRLHRKNVKTPPGERGLAWRRPPRLKSVECSTHYCAFTKCFDDDDWCNAIEEETQPLEPHDPRAPAAAAAVTAAGGVADGEAGQAQVPAALGAKAAKAAAPAKAVIFKRGAGAGGEGAAAKKRRSKRRRAEALEEEAASQAGRSLKGAAADGDGEEEVDGVELGAAVAGGSGLQQRAAAQQPKHRAAGGISGVRSGALWRHHGMQGR</sequence>
<dbReference type="AlphaFoldDB" id="A0A835VWF4"/>
<dbReference type="EMBL" id="JAEHOC010000039">
    <property type="protein sequence ID" value="KAG2427631.1"/>
    <property type="molecule type" value="Genomic_DNA"/>
</dbReference>
<keyword evidence="3" id="KW-1185">Reference proteome</keyword>
<protein>
    <submittedName>
        <fullName evidence="2">Uncharacterized protein</fullName>
    </submittedName>
</protein>
<name>A0A835VWF4_CHLIN</name>
<dbReference type="InterPro" id="IPR029063">
    <property type="entry name" value="SAM-dependent_MTases_sf"/>
</dbReference>
<organism evidence="2 3">
    <name type="scientific">Chlamydomonas incerta</name>
    <dbReference type="NCBI Taxonomy" id="51695"/>
    <lineage>
        <taxon>Eukaryota</taxon>
        <taxon>Viridiplantae</taxon>
        <taxon>Chlorophyta</taxon>
        <taxon>core chlorophytes</taxon>
        <taxon>Chlorophyceae</taxon>
        <taxon>CS clade</taxon>
        <taxon>Chlamydomonadales</taxon>
        <taxon>Chlamydomonadaceae</taxon>
        <taxon>Chlamydomonas</taxon>
    </lineage>
</organism>
<feature type="compositionally biased region" description="Low complexity" evidence="1">
    <location>
        <begin position="273"/>
        <end position="286"/>
    </location>
</feature>
<gene>
    <name evidence="2" type="ORF">HXX76_012282</name>
</gene>
<dbReference type="OrthoDB" id="542092at2759"/>
<evidence type="ECO:0000313" key="3">
    <source>
        <dbReference type="Proteomes" id="UP000650467"/>
    </source>
</evidence>
<evidence type="ECO:0000256" key="1">
    <source>
        <dbReference type="SAM" id="MobiDB-lite"/>
    </source>
</evidence>
<evidence type="ECO:0000313" key="2">
    <source>
        <dbReference type="EMBL" id="KAG2427631.1"/>
    </source>
</evidence>
<accession>A0A835VWF4</accession>
<feature type="region of interest" description="Disordered" evidence="1">
    <location>
        <begin position="306"/>
        <end position="342"/>
    </location>
</feature>
<dbReference type="Proteomes" id="UP000650467">
    <property type="component" value="Unassembled WGS sequence"/>
</dbReference>
<feature type="compositionally biased region" description="Basic residues" evidence="1">
    <location>
        <begin position="255"/>
        <end position="264"/>
    </location>
</feature>
<dbReference type="Gene3D" id="3.40.50.150">
    <property type="entry name" value="Vaccinia Virus protein VP39"/>
    <property type="match status" value="1"/>
</dbReference>
<comment type="caution">
    <text evidence="2">The sequence shown here is derived from an EMBL/GenBank/DDBJ whole genome shotgun (WGS) entry which is preliminary data.</text>
</comment>
<feature type="region of interest" description="Disordered" evidence="1">
    <location>
        <begin position="248"/>
        <end position="293"/>
    </location>
</feature>
<proteinExistence type="predicted"/>
<dbReference type="SUPFAM" id="SSF53335">
    <property type="entry name" value="S-adenosyl-L-methionine-dependent methyltransferases"/>
    <property type="match status" value="1"/>
</dbReference>